<dbReference type="PROSITE" id="PS00141">
    <property type="entry name" value="ASP_PROTEASE"/>
    <property type="match status" value="2"/>
</dbReference>
<evidence type="ECO:0000313" key="7">
    <source>
        <dbReference type="EMBL" id="PIL23879.1"/>
    </source>
</evidence>
<dbReference type="Pfam" id="PF00026">
    <property type="entry name" value="Asp"/>
    <property type="match status" value="1"/>
</dbReference>
<dbReference type="CDD" id="cd05471">
    <property type="entry name" value="pepsin_like"/>
    <property type="match status" value="1"/>
</dbReference>
<dbReference type="InterPro" id="IPR001969">
    <property type="entry name" value="Aspartic_peptidase_AS"/>
</dbReference>
<organism evidence="7 8">
    <name type="scientific">Ganoderma sinense ZZ0214-1</name>
    <dbReference type="NCBI Taxonomy" id="1077348"/>
    <lineage>
        <taxon>Eukaryota</taxon>
        <taxon>Fungi</taxon>
        <taxon>Dikarya</taxon>
        <taxon>Basidiomycota</taxon>
        <taxon>Agaricomycotina</taxon>
        <taxon>Agaricomycetes</taxon>
        <taxon>Polyporales</taxon>
        <taxon>Polyporaceae</taxon>
        <taxon>Ganoderma</taxon>
    </lineage>
</organism>
<comment type="similarity">
    <text evidence="1 5">Belongs to the peptidase A1 family.</text>
</comment>
<evidence type="ECO:0000256" key="1">
    <source>
        <dbReference type="ARBA" id="ARBA00007447"/>
    </source>
</evidence>
<keyword evidence="4" id="KW-1015">Disulfide bond</keyword>
<dbReference type="OrthoDB" id="15189at2759"/>
<dbReference type="EMBL" id="AYKW01000067">
    <property type="protein sequence ID" value="PIL23879.1"/>
    <property type="molecule type" value="Genomic_DNA"/>
</dbReference>
<evidence type="ECO:0000259" key="6">
    <source>
        <dbReference type="PROSITE" id="PS51767"/>
    </source>
</evidence>
<name>A0A2G8RQU8_9APHY</name>
<feature type="disulfide bond" evidence="4">
    <location>
        <begin position="271"/>
        <end position="310"/>
    </location>
</feature>
<proteinExistence type="inferred from homology"/>
<feature type="disulfide bond" evidence="4">
    <location>
        <begin position="52"/>
        <end position="57"/>
    </location>
</feature>
<evidence type="ECO:0000256" key="3">
    <source>
        <dbReference type="PIRSR" id="PIRSR601461-1"/>
    </source>
</evidence>
<keyword evidence="5" id="KW-0378">Hydrolase</keyword>
<comment type="caution">
    <text evidence="7">The sequence shown here is derived from an EMBL/GenBank/DDBJ whole genome shotgun (WGS) entry which is preliminary data.</text>
</comment>
<sequence>MPNVRFSKSNIDLSLASSNEYAYLIQINVGGQSFKVLLDTGSSDLWVVSSDCTVDDCHGVPKYAQSTSLALTDVSFHLDYLSGTVSGLVGTETVTLGEYQISSQIFALANSTADLGLASTGNSGILGLAFPAEASIPDTVGRTLVLNLLSGFNDSSARYFAFQLGGSASGSSFTVGEVDPAFAKSADDLTFTPVFRAPGALYDYWKLPLQSFTINGTSFALSKTNVKGAPAPIAVLDTGTTLILGPSQDVARFWESVGGARQTDRGWEVPCNRAVNVGMILGEGSSRKEYAIDPADISWKEGSVDGDTWCLGGLQGNDGVFAADWLLGDTFLRVRGP</sequence>
<feature type="active site" evidence="3">
    <location>
        <position position="237"/>
    </location>
</feature>
<dbReference type="PROSITE" id="PS51767">
    <property type="entry name" value="PEPTIDASE_A1"/>
    <property type="match status" value="1"/>
</dbReference>
<dbReference type="GO" id="GO:0004190">
    <property type="term" value="F:aspartic-type endopeptidase activity"/>
    <property type="evidence" value="ECO:0007669"/>
    <property type="project" value="UniProtKB-KW"/>
</dbReference>
<dbReference type="Gene3D" id="2.40.70.10">
    <property type="entry name" value="Acid Proteases"/>
    <property type="match status" value="2"/>
</dbReference>
<dbReference type="PRINTS" id="PR00792">
    <property type="entry name" value="PEPSIN"/>
</dbReference>
<keyword evidence="2 5" id="KW-0064">Aspartyl protease</keyword>
<dbReference type="PANTHER" id="PTHR47966">
    <property type="entry name" value="BETA-SITE APP-CLEAVING ENZYME, ISOFORM A-RELATED"/>
    <property type="match status" value="1"/>
</dbReference>
<evidence type="ECO:0000256" key="5">
    <source>
        <dbReference type="RuleBase" id="RU000454"/>
    </source>
</evidence>
<dbReference type="PANTHER" id="PTHR47966:SF57">
    <property type="entry name" value="PEPTIDASE A1 DOMAIN-CONTAINING PROTEIN"/>
    <property type="match status" value="1"/>
</dbReference>
<reference evidence="7 8" key="1">
    <citation type="journal article" date="2015" name="Sci. Rep.">
        <title>Chromosome-level genome map provides insights into diverse defense mechanisms in the medicinal fungus Ganoderma sinense.</title>
        <authorList>
            <person name="Zhu Y."/>
            <person name="Xu J."/>
            <person name="Sun C."/>
            <person name="Zhou S."/>
            <person name="Xu H."/>
            <person name="Nelson D.R."/>
            <person name="Qian J."/>
            <person name="Song J."/>
            <person name="Luo H."/>
            <person name="Xiang L."/>
            <person name="Li Y."/>
            <person name="Xu Z."/>
            <person name="Ji A."/>
            <person name="Wang L."/>
            <person name="Lu S."/>
            <person name="Hayward A."/>
            <person name="Sun W."/>
            <person name="Li X."/>
            <person name="Schwartz D.C."/>
            <person name="Wang Y."/>
            <person name="Chen S."/>
        </authorList>
    </citation>
    <scope>NUCLEOTIDE SEQUENCE [LARGE SCALE GENOMIC DNA]</scope>
    <source>
        <strain evidence="7 8">ZZ0214-1</strain>
    </source>
</reference>
<dbReference type="SUPFAM" id="SSF50630">
    <property type="entry name" value="Acid proteases"/>
    <property type="match status" value="1"/>
</dbReference>
<dbReference type="AlphaFoldDB" id="A0A2G8RQU8"/>
<keyword evidence="8" id="KW-1185">Reference proteome</keyword>
<dbReference type="STRING" id="1077348.A0A2G8RQU8"/>
<dbReference type="InterPro" id="IPR033121">
    <property type="entry name" value="PEPTIDASE_A1"/>
</dbReference>
<dbReference type="GO" id="GO:0006508">
    <property type="term" value="P:proteolysis"/>
    <property type="evidence" value="ECO:0007669"/>
    <property type="project" value="UniProtKB-KW"/>
</dbReference>
<feature type="domain" description="Peptidase A1" evidence="6">
    <location>
        <begin position="23"/>
        <end position="337"/>
    </location>
</feature>
<evidence type="ECO:0000256" key="4">
    <source>
        <dbReference type="PIRSR" id="PIRSR601461-2"/>
    </source>
</evidence>
<protein>
    <recommendedName>
        <fullName evidence="6">Peptidase A1 domain-containing protein</fullName>
    </recommendedName>
</protein>
<dbReference type="InterPro" id="IPR001461">
    <property type="entry name" value="Aspartic_peptidase_A1"/>
</dbReference>
<gene>
    <name evidence="7" type="ORF">GSI_13630</name>
</gene>
<dbReference type="Proteomes" id="UP000230002">
    <property type="component" value="Unassembled WGS sequence"/>
</dbReference>
<accession>A0A2G8RQU8</accession>
<keyword evidence="5" id="KW-0645">Protease</keyword>
<evidence type="ECO:0000256" key="2">
    <source>
        <dbReference type="ARBA" id="ARBA00022750"/>
    </source>
</evidence>
<dbReference type="InterPro" id="IPR021109">
    <property type="entry name" value="Peptidase_aspartic_dom_sf"/>
</dbReference>
<feature type="active site" evidence="3">
    <location>
        <position position="39"/>
    </location>
</feature>
<dbReference type="InterPro" id="IPR034164">
    <property type="entry name" value="Pepsin-like_dom"/>
</dbReference>
<evidence type="ECO:0000313" key="8">
    <source>
        <dbReference type="Proteomes" id="UP000230002"/>
    </source>
</evidence>